<sequence length="145" mass="15533">MMKLRALRTRVGISVAAVALSGAGLGLATATPASATYAGYCNGWVDDEISNSGFHAKLPAYNGNVNCQMYKGASHNGVKALQITLNRCYGRSLTEDGVFGDRTRTALIYAQGQEKIGTDGGYGTDTRTNLEWAYQYSGNGRWSCF</sequence>
<dbReference type="AlphaFoldDB" id="A0A6G4XS89"/>
<dbReference type="Pfam" id="PF01471">
    <property type="entry name" value="PG_binding_1"/>
    <property type="match status" value="1"/>
</dbReference>
<dbReference type="RefSeq" id="WP_165335734.1">
    <property type="nucleotide sequence ID" value="NZ_JAAKZW010000207.1"/>
</dbReference>
<keyword evidence="4" id="KW-1185">Reference proteome</keyword>
<reference evidence="3 4" key="1">
    <citation type="submission" date="2020-02" db="EMBL/GenBank/DDBJ databases">
        <title>Whole-genome analyses of novel actinobacteria.</title>
        <authorList>
            <person name="Sahin N."/>
            <person name="Tokatli A."/>
        </authorList>
    </citation>
    <scope>NUCLEOTIDE SEQUENCE [LARGE SCALE GENOMIC DNA]</scope>
    <source>
        <strain evidence="3 4">YC504</strain>
    </source>
</reference>
<feature type="domain" description="Peptidoglycan binding-like" evidence="2">
    <location>
        <begin position="74"/>
        <end position="128"/>
    </location>
</feature>
<dbReference type="Gene3D" id="1.10.101.10">
    <property type="entry name" value="PGBD-like superfamily/PGBD"/>
    <property type="match status" value="1"/>
</dbReference>
<feature type="chain" id="PRO_5026085495" evidence="1">
    <location>
        <begin position="36"/>
        <end position="145"/>
    </location>
</feature>
<protein>
    <submittedName>
        <fullName evidence="3">Peptidoglycan-binding protein</fullName>
    </submittedName>
</protein>
<keyword evidence="1" id="KW-0732">Signal</keyword>
<dbReference type="InterPro" id="IPR036366">
    <property type="entry name" value="PGBDSf"/>
</dbReference>
<comment type="caution">
    <text evidence="3">The sequence shown here is derived from an EMBL/GenBank/DDBJ whole genome shotgun (WGS) entry which is preliminary data.</text>
</comment>
<name>A0A6G4XS89_9ACTN</name>
<organism evidence="3 4">
    <name type="scientific">Streptomyces mesophilus</name>
    <dbReference type="NCBI Taxonomy" id="1775132"/>
    <lineage>
        <taxon>Bacteria</taxon>
        <taxon>Bacillati</taxon>
        <taxon>Actinomycetota</taxon>
        <taxon>Actinomycetes</taxon>
        <taxon>Kitasatosporales</taxon>
        <taxon>Streptomycetaceae</taxon>
        <taxon>Streptomyces</taxon>
    </lineage>
</organism>
<evidence type="ECO:0000313" key="4">
    <source>
        <dbReference type="Proteomes" id="UP000481109"/>
    </source>
</evidence>
<proteinExistence type="predicted"/>
<evidence type="ECO:0000313" key="3">
    <source>
        <dbReference type="EMBL" id="NGO80308.1"/>
    </source>
</evidence>
<dbReference type="SUPFAM" id="SSF47090">
    <property type="entry name" value="PGBD-like"/>
    <property type="match status" value="1"/>
</dbReference>
<dbReference type="EMBL" id="JAAKZW010000207">
    <property type="protein sequence ID" value="NGO80308.1"/>
    <property type="molecule type" value="Genomic_DNA"/>
</dbReference>
<dbReference type="InterPro" id="IPR036365">
    <property type="entry name" value="PGBD-like_sf"/>
</dbReference>
<dbReference type="Proteomes" id="UP000481109">
    <property type="component" value="Unassembled WGS sequence"/>
</dbReference>
<accession>A0A6G4XS89</accession>
<evidence type="ECO:0000256" key="1">
    <source>
        <dbReference type="SAM" id="SignalP"/>
    </source>
</evidence>
<dbReference type="InterPro" id="IPR002477">
    <property type="entry name" value="Peptidoglycan-bd-like"/>
</dbReference>
<gene>
    <name evidence="3" type="ORF">G6045_32315</name>
</gene>
<evidence type="ECO:0000259" key="2">
    <source>
        <dbReference type="Pfam" id="PF01471"/>
    </source>
</evidence>
<feature type="signal peptide" evidence="1">
    <location>
        <begin position="1"/>
        <end position="35"/>
    </location>
</feature>